<dbReference type="Pfam" id="PF04142">
    <property type="entry name" value="Nuc_sug_transp"/>
    <property type="match status" value="2"/>
</dbReference>
<evidence type="ECO:0000256" key="7">
    <source>
        <dbReference type="SAM" id="Phobius"/>
    </source>
</evidence>
<keyword evidence="3" id="KW-0762">Sugar transport</keyword>
<feature type="transmembrane region" description="Helical" evidence="7">
    <location>
        <begin position="418"/>
        <end position="439"/>
    </location>
</feature>
<dbReference type="PANTHER" id="PTHR10231">
    <property type="entry name" value="NUCLEOTIDE-SUGAR TRANSMEMBRANE TRANSPORTER"/>
    <property type="match status" value="1"/>
</dbReference>
<feature type="transmembrane region" description="Helical" evidence="7">
    <location>
        <begin position="234"/>
        <end position="251"/>
    </location>
</feature>
<dbReference type="GO" id="GO:0000139">
    <property type="term" value="C:Golgi membrane"/>
    <property type="evidence" value="ECO:0007669"/>
    <property type="project" value="InterPro"/>
</dbReference>
<keyword evidence="4 7" id="KW-0812">Transmembrane</keyword>
<dbReference type="WBParaSite" id="scf7180000421889.g7856">
    <property type="protein sequence ID" value="scf7180000421889.g7856"/>
    <property type="gene ID" value="scf7180000421889.g7856"/>
</dbReference>
<proteinExistence type="inferred from homology"/>
<dbReference type="Proteomes" id="UP000887560">
    <property type="component" value="Unplaced"/>
</dbReference>
<feature type="transmembrane region" description="Helical" evidence="7">
    <location>
        <begin position="607"/>
        <end position="624"/>
    </location>
</feature>
<evidence type="ECO:0000256" key="3">
    <source>
        <dbReference type="ARBA" id="ARBA00022597"/>
    </source>
</evidence>
<dbReference type="AlphaFoldDB" id="A0A915NUV5"/>
<dbReference type="InterPro" id="IPR037185">
    <property type="entry name" value="EmrE-like"/>
</dbReference>
<keyword evidence="8" id="KW-1185">Reference proteome</keyword>
<evidence type="ECO:0000313" key="8">
    <source>
        <dbReference type="Proteomes" id="UP000887560"/>
    </source>
</evidence>
<comment type="subcellular location">
    <subcellularLocation>
        <location evidence="1">Membrane</location>
        <topology evidence="1">Multi-pass membrane protein</topology>
    </subcellularLocation>
</comment>
<feature type="transmembrane region" description="Helical" evidence="7">
    <location>
        <begin position="636"/>
        <end position="658"/>
    </location>
</feature>
<name>A0A915NUV5_9BILA</name>
<evidence type="ECO:0000256" key="2">
    <source>
        <dbReference type="ARBA" id="ARBA00009976"/>
    </source>
</evidence>
<keyword evidence="3" id="KW-0813">Transport</keyword>
<organism evidence="8 9">
    <name type="scientific">Meloidogyne floridensis</name>
    <dbReference type="NCBI Taxonomy" id="298350"/>
    <lineage>
        <taxon>Eukaryota</taxon>
        <taxon>Metazoa</taxon>
        <taxon>Ecdysozoa</taxon>
        <taxon>Nematoda</taxon>
        <taxon>Chromadorea</taxon>
        <taxon>Rhabditida</taxon>
        <taxon>Tylenchina</taxon>
        <taxon>Tylenchomorpha</taxon>
        <taxon>Tylenchoidea</taxon>
        <taxon>Meloidogynidae</taxon>
        <taxon>Meloidogyninae</taxon>
        <taxon>Meloidogyne</taxon>
    </lineage>
</organism>
<evidence type="ECO:0000256" key="4">
    <source>
        <dbReference type="ARBA" id="ARBA00022692"/>
    </source>
</evidence>
<dbReference type="NCBIfam" id="TIGR00803">
    <property type="entry name" value="nst"/>
    <property type="match status" value="1"/>
</dbReference>
<keyword evidence="6 7" id="KW-0472">Membrane</keyword>
<reference evidence="9" key="1">
    <citation type="submission" date="2022-11" db="UniProtKB">
        <authorList>
            <consortium name="WormBaseParasite"/>
        </authorList>
    </citation>
    <scope>IDENTIFICATION</scope>
</reference>
<evidence type="ECO:0000256" key="6">
    <source>
        <dbReference type="ARBA" id="ARBA00023136"/>
    </source>
</evidence>
<sequence length="668" mass="77637">MKNFFSNNSANTISPRNIFFERTFCRESLCRHALLHPFCHKIPTFQCYCKLFVMFSHSDYKDPYEPPLSPTIRIERPYWVPCYKEYNGRPEWWAELGYKDEMLRRGMSRGIRFDYRERDNYWYDPKVPDGTSVVGPFGLDTQYHRNLIKKGDQPMTFDEHQKKITESAGQYKNILNNFDISPEHPGFALSPLLDKYKEEYRTLGTHFKLHNFMQTHRGPRFWDKPMNEGCIEKGLALVKYIAVATYAVAFMNRGKTDLKVLVNWKGIFKDWAFRFFPIPAALGMTFGVTACTSAKIRHIDDTWNWTIVVKASVVVGALHATMRDFKLQRAVATTIPLIALSSYYQHVRTIQWGTQGMPFSRMYSGHFSPYTGPLGWKTFHLTPVDLTRLNYRIMSDKDALLESNLTSLYSTLTKKEGILFKLYVIAVTIFLWTGYTLMVSYTRQMTPKDELYSSSTVVFSSECAKLLITLFYVYAGSETLQKGNENLDFVALSNLDASVYQVFSQLKIPFTAIFMMLFLRRQFSLRRWFSIFQLCVGLALVELDISKFHKNSKEENNLDNKIERNSLTGLFCVFCACITSSFAGVYFEKMLKDGSSNTSFWIRNLQMYFCGVISALLGCFLKDYDQIFERGFLFGYNIKVVCIILFLSFGGIYISLIMKHLDNLYKRF</sequence>
<evidence type="ECO:0000256" key="5">
    <source>
        <dbReference type="ARBA" id="ARBA00022989"/>
    </source>
</evidence>
<feature type="transmembrane region" description="Helical" evidence="7">
    <location>
        <begin position="566"/>
        <end position="587"/>
    </location>
</feature>
<feature type="transmembrane region" description="Helical" evidence="7">
    <location>
        <begin position="271"/>
        <end position="291"/>
    </location>
</feature>
<evidence type="ECO:0000256" key="1">
    <source>
        <dbReference type="ARBA" id="ARBA00004141"/>
    </source>
</evidence>
<keyword evidence="5 7" id="KW-1133">Transmembrane helix</keyword>
<dbReference type="SUPFAM" id="SSF103481">
    <property type="entry name" value="Multidrug resistance efflux transporter EmrE"/>
    <property type="match status" value="1"/>
</dbReference>
<feature type="transmembrane region" description="Helical" evidence="7">
    <location>
        <begin position="499"/>
        <end position="519"/>
    </location>
</feature>
<dbReference type="GO" id="GO:0015165">
    <property type="term" value="F:pyrimidine nucleotide-sugar transmembrane transporter activity"/>
    <property type="evidence" value="ECO:0007669"/>
    <property type="project" value="InterPro"/>
</dbReference>
<comment type="similarity">
    <text evidence="2">Belongs to the nucleotide-sugar transporter family. SLC35A subfamily.</text>
</comment>
<dbReference type="InterPro" id="IPR007271">
    <property type="entry name" value="Nuc_sug_transpt"/>
</dbReference>
<accession>A0A915NUV5</accession>
<evidence type="ECO:0000313" key="9">
    <source>
        <dbReference type="WBParaSite" id="scf7180000421889.g7856"/>
    </source>
</evidence>
<protein>
    <submittedName>
        <fullName evidence="9">Uncharacterized protein</fullName>
    </submittedName>
</protein>